<accession>A0AB34ICQ6</accession>
<evidence type="ECO:0000313" key="3">
    <source>
        <dbReference type="EMBL" id="KAL1496486.1"/>
    </source>
</evidence>
<dbReference type="Proteomes" id="UP001515480">
    <property type="component" value="Unassembled WGS sequence"/>
</dbReference>
<protein>
    <submittedName>
        <fullName evidence="3">Uncharacterized protein</fullName>
    </submittedName>
</protein>
<evidence type="ECO:0000313" key="4">
    <source>
        <dbReference type="Proteomes" id="UP001515480"/>
    </source>
</evidence>
<organism evidence="3 4">
    <name type="scientific">Prymnesium parvum</name>
    <name type="common">Toxic golden alga</name>
    <dbReference type="NCBI Taxonomy" id="97485"/>
    <lineage>
        <taxon>Eukaryota</taxon>
        <taxon>Haptista</taxon>
        <taxon>Haptophyta</taxon>
        <taxon>Prymnesiophyceae</taxon>
        <taxon>Prymnesiales</taxon>
        <taxon>Prymnesiaceae</taxon>
        <taxon>Prymnesium</taxon>
    </lineage>
</organism>
<dbReference type="EMBL" id="JBGBPQ010000029">
    <property type="protein sequence ID" value="KAL1496486.1"/>
    <property type="molecule type" value="Genomic_DNA"/>
</dbReference>
<name>A0AB34ICQ6_PRYPA</name>
<evidence type="ECO:0000313" key="2">
    <source>
        <dbReference type="EMBL" id="KAL1496207.1"/>
    </source>
</evidence>
<dbReference type="AlphaFoldDB" id="A0AB34ICQ6"/>
<reference evidence="3 4" key="1">
    <citation type="journal article" date="2024" name="Science">
        <title>Giant polyketide synthase enzymes in the biosynthesis of giant marine polyether toxins.</title>
        <authorList>
            <person name="Fallon T.R."/>
            <person name="Shende V.V."/>
            <person name="Wierzbicki I.H."/>
            <person name="Pendleton A.L."/>
            <person name="Watervoot N.F."/>
            <person name="Auber R.P."/>
            <person name="Gonzalez D.J."/>
            <person name="Wisecaver J.H."/>
            <person name="Moore B.S."/>
        </authorList>
    </citation>
    <scope>NUCLEOTIDE SEQUENCE [LARGE SCALE GENOMIC DNA]</scope>
    <source>
        <strain evidence="3 4">12B1</strain>
    </source>
</reference>
<feature type="compositionally biased region" description="Gly residues" evidence="1">
    <location>
        <begin position="77"/>
        <end position="88"/>
    </location>
</feature>
<comment type="caution">
    <text evidence="3">The sequence shown here is derived from an EMBL/GenBank/DDBJ whole genome shotgun (WGS) entry which is preliminary data.</text>
</comment>
<sequence length="126" mass="12919">MSATPAHLNAATKAPGTISGRTTDIHISHGGEQAPATSAAVVGASPNVGRDQEPQETPQRAPQAKWLEGLVRSIQGLGAGKGQGGGPSGQPPPPPYSPSEEEEGEDTAGWWRSTLCNTLLHRPPSA</sequence>
<gene>
    <name evidence="2" type="ORF">AB1Y20_016170</name>
    <name evidence="3" type="ORF">AB1Y20_016440</name>
</gene>
<dbReference type="EMBL" id="JBGBPQ010000029">
    <property type="protein sequence ID" value="KAL1496207.1"/>
    <property type="molecule type" value="Genomic_DNA"/>
</dbReference>
<feature type="region of interest" description="Disordered" evidence="1">
    <location>
        <begin position="1"/>
        <end position="110"/>
    </location>
</feature>
<proteinExistence type="predicted"/>
<keyword evidence="4" id="KW-1185">Reference proteome</keyword>
<evidence type="ECO:0000256" key="1">
    <source>
        <dbReference type="SAM" id="MobiDB-lite"/>
    </source>
</evidence>